<dbReference type="InterPro" id="IPR026349">
    <property type="entry name" value="CHP04255"/>
</dbReference>
<name>A0A401WUQ8_ACEPA</name>
<evidence type="ECO:0000313" key="1">
    <source>
        <dbReference type="EMBL" id="GCD53081.1"/>
    </source>
</evidence>
<dbReference type="RefSeq" id="WP_185368928.1">
    <property type="nucleotide sequence ID" value="NZ_BDES01000049.1"/>
</dbReference>
<gene>
    <name evidence="1" type="ORF">NBRC3188_1778</name>
</gene>
<dbReference type="EMBL" id="BDES01000049">
    <property type="protein sequence ID" value="GCD53081.1"/>
    <property type="molecule type" value="Genomic_DNA"/>
</dbReference>
<protein>
    <recommendedName>
        <fullName evidence="3">TIGR04255 family protein</fullName>
    </recommendedName>
</protein>
<evidence type="ECO:0000313" key="2">
    <source>
        <dbReference type="Proteomes" id="UP000287300"/>
    </source>
</evidence>
<proteinExistence type="predicted"/>
<organism evidence="1 2">
    <name type="scientific">Acetobacter pasteurianus NBRC 3188</name>
    <dbReference type="NCBI Taxonomy" id="1226663"/>
    <lineage>
        <taxon>Bacteria</taxon>
        <taxon>Pseudomonadati</taxon>
        <taxon>Pseudomonadota</taxon>
        <taxon>Alphaproteobacteria</taxon>
        <taxon>Acetobacterales</taxon>
        <taxon>Acetobacteraceae</taxon>
        <taxon>Acetobacter</taxon>
    </lineage>
</organism>
<sequence>MSDIKLPVVLKREPLVEAVCEIRMQAGVPLADILPGILFDKLKPKPKITRLPASNIPFPMRAQDSSLHYAPIQRLDVDGYVIAIGDRNILISCPRPYPKWSKFKENILKIVNLVSCMEIAPSVERFSLKYVNIIEGLNLSEQISKIDMDLRIGSFKINNDNINLTITNTYEFIIHILTIATGAEVTIPRQGKVRGVMVGIDSICEIDPVPFSKFAHDWESKLEKLRNSNKVQFFNCLKPETIDEMGPIYE</sequence>
<accession>A0A401WUQ8</accession>
<dbReference type="NCBIfam" id="TIGR04255">
    <property type="entry name" value="sporadTIGR04255"/>
    <property type="match status" value="1"/>
</dbReference>
<reference evidence="1 2" key="1">
    <citation type="submission" date="2016-06" db="EMBL/GenBank/DDBJ databases">
        <title>Acetobacter pasteurianus NBRC 3188 whole genome sequencing project.</title>
        <authorList>
            <person name="Matsutani M."/>
            <person name="Shiwa Y."/>
            <person name="Okamoto-Kainuma A."/>
            <person name="Ishikawa M."/>
            <person name="Koizumi Y."/>
            <person name="Yoshikawa H."/>
            <person name="Yakushi T."/>
            <person name="Matsushita K."/>
        </authorList>
    </citation>
    <scope>NUCLEOTIDE SEQUENCE [LARGE SCALE GENOMIC DNA]</scope>
    <source>
        <strain evidence="1 2">NBRC 3188</strain>
    </source>
</reference>
<dbReference type="Proteomes" id="UP000287300">
    <property type="component" value="Unassembled WGS sequence"/>
</dbReference>
<evidence type="ECO:0008006" key="3">
    <source>
        <dbReference type="Google" id="ProtNLM"/>
    </source>
</evidence>
<comment type="caution">
    <text evidence="1">The sequence shown here is derived from an EMBL/GenBank/DDBJ whole genome shotgun (WGS) entry which is preliminary data.</text>
</comment>
<dbReference type="AlphaFoldDB" id="A0A401WUQ8"/>